<comment type="caution">
    <text evidence="2">The sequence shown here is derived from an EMBL/GenBank/DDBJ whole genome shotgun (WGS) entry which is preliminary data.</text>
</comment>
<gene>
    <name evidence="2" type="ORF">XdyCFBP7245_16520</name>
</gene>
<feature type="signal peptide" evidence="1">
    <location>
        <begin position="1"/>
        <end position="23"/>
    </location>
</feature>
<dbReference type="RefSeq" id="WP_104616643.1">
    <property type="nucleotide sequence ID" value="NZ_CP167817.1"/>
</dbReference>
<name>A0A2S7BZN0_9XANT</name>
<evidence type="ECO:0000313" key="2">
    <source>
        <dbReference type="EMBL" id="PPU54771.1"/>
    </source>
</evidence>
<organism evidence="2 3">
    <name type="scientific">Xanthomonas dyei</name>
    <dbReference type="NCBI Taxonomy" id="743699"/>
    <lineage>
        <taxon>Bacteria</taxon>
        <taxon>Pseudomonadati</taxon>
        <taxon>Pseudomonadota</taxon>
        <taxon>Gammaproteobacteria</taxon>
        <taxon>Lysobacterales</taxon>
        <taxon>Lysobacteraceae</taxon>
        <taxon>Xanthomonas</taxon>
    </lineage>
</organism>
<evidence type="ECO:0000313" key="3">
    <source>
        <dbReference type="Proteomes" id="UP000238908"/>
    </source>
</evidence>
<dbReference type="EMBL" id="MDEE01000028">
    <property type="protein sequence ID" value="PPU54771.1"/>
    <property type="molecule type" value="Genomic_DNA"/>
</dbReference>
<accession>A0A2S7BZN0</accession>
<sequence>MLKVSLRATILVLALAAPFGAIASTADQPSLIQGLGERLPAGKANLSLSPRFKAYVFEKTGLKFLQINALNDDVLAVLSLVPGAASQLPIATSAQDATLQSNGTLTARANCPCHAHVVYSDANYNNIVIYGANGEYITAYQLPRSAQGKPH</sequence>
<feature type="chain" id="PRO_5015485310" evidence="1">
    <location>
        <begin position="24"/>
        <end position="151"/>
    </location>
</feature>
<dbReference type="AlphaFoldDB" id="A0A2S7BZN0"/>
<proteinExistence type="predicted"/>
<dbReference type="Proteomes" id="UP000238908">
    <property type="component" value="Unassembled WGS sequence"/>
</dbReference>
<evidence type="ECO:0000256" key="1">
    <source>
        <dbReference type="SAM" id="SignalP"/>
    </source>
</evidence>
<protein>
    <submittedName>
        <fullName evidence="2">Uncharacterized protein</fullName>
    </submittedName>
</protein>
<keyword evidence="1" id="KW-0732">Signal</keyword>
<reference evidence="2 3" key="1">
    <citation type="submission" date="2016-08" db="EMBL/GenBank/DDBJ databases">
        <authorList>
            <person name="Seilhamer J.J."/>
        </authorList>
    </citation>
    <scope>NUCLEOTIDE SEQUENCE [LARGE SCALE GENOMIC DNA]</scope>
    <source>
        <strain evidence="2 3">CFBP7245</strain>
    </source>
</reference>